<evidence type="ECO:0000256" key="1">
    <source>
        <dbReference type="ARBA" id="ARBA00022612"/>
    </source>
</evidence>
<dbReference type="AlphaFoldDB" id="A0A1W1VX69"/>
<dbReference type="Proteomes" id="UP000192569">
    <property type="component" value="Chromosome I"/>
</dbReference>
<dbReference type="InterPro" id="IPR054613">
    <property type="entry name" value="Peptidase_S78_dom"/>
</dbReference>
<keyword evidence="3" id="KW-0378">Hydrolase</keyword>
<gene>
    <name evidence="6" type="ORF">SAMN00808754_2050</name>
</gene>
<evidence type="ECO:0000256" key="2">
    <source>
        <dbReference type="ARBA" id="ARBA00022670"/>
    </source>
</evidence>
<reference evidence="6 7" key="1">
    <citation type="submission" date="2017-04" db="EMBL/GenBank/DDBJ databases">
        <authorList>
            <person name="Afonso C.L."/>
            <person name="Miller P.J."/>
            <person name="Scott M.A."/>
            <person name="Spackman E."/>
            <person name="Goraichik I."/>
            <person name="Dimitrov K.M."/>
            <person name="Suarez D.L."/>
            <person name="Swayne D.E."/>
        </authorList>
    </citation>
    <scope>NUCLEOTIDE SEQUENCE [LARGE SCALE GENOMIC DNA]</scope>
    <source>
        <strain evidence="6 7">ToBE</strain>
    </source>
</reference>
<dbReference type="STRING" id="698762.SAMN00808754_2050"/>
<accession>A0A1W1VX69</accession>
<evidence type="ECO:0000256" key="4">
    <source>
        <dbReference type="SAM" id="MobiDB-lite"/>
    </source>
</evidence>
<keyword evidence="7" id="KW-1185">Reference proteome</keyword>
<name>A0A1W1VX69_9FIRM</name>
<proteinExistence type="predicted"/>
<protein>
    <submittedName>
        <fullName evidence="6">Phage prohead protease, HK97 family</fullName>
    </submittedName>
</protein>
<dbReference type="OrthoDB" id="9806592at2"/>
<organism evidence="6 7">
    <name type="scientific">Thermanaeromonas toyohensis ToBE</name>
    <dbReference type="NCBI Taxonomy" id="698762"/>
    <lineage>
        <taxon>Bacteria</taxon>
        <taxon>Bacillati</taxon>
        <taxon>Bacillota</taxon>
        <taxon>Clostridia</taxon>
        <taxon>Neomoorellales</taxon>
        <taxon>Neomoorellaceae</taxon>
        <taxon>Thermanaeromonas</taxon>
    </lineage>
</organism>
<sequence length="488" mass="55102">MGKLVRKIMEVAVKGVDAENGVITFLGTTPTRDRWGEIVDPQGVVLDNYRKNPVFLWAHNYQVLPIGKSLAERVTPQGIEFDIKFDLADPFAQQVYRKYKDGFLRATSIGFIPLEWQDFEDSQGRGRIYKKWELLELSAVPVPANPDALQMALTKAADLGEFYRLLEEGGETGMEWLDVVEKGAVKFEATPKAPEDRPWDGDAAEQRLRKWASKDGSGEKETIDWGKYARGFLFVDTSDKENFGAYYFPHHDIVDGQFCVVWNGVRAAMAYLLKTYDREPVWASAKKAMYNHLVKHYEQFDKEPPEYKSVEEILFELAVGKLVPTGNVQFNSVDDVIWAYVSGELVSAEKAEREFALIIDRRNQTITVATPDLKPLGKVTVNEGFKEWFFGGLEQKAGAVLNRRNKEKLTQARDLIQEVLDSAEPAQENEEGKAASNEAASSMPAPESNTEQKPNLAETKELQQAIAEYAAQVAMAEVERLLGRFYKH</sequence>
<keyword evidence="1" id="KW-1188">Viral release from host cell</keyword>
<feature type="region of interest" description="Disordered" evidence="4">
    <location>
        <begin position="423"/>
        <end position="460"/>
    </location>
</feature>
<evidence type="ECO:0000313" key="6">
    <source>
        <dbReference type="EMBL" id="SMB97967.1"/>
    </source>
</evidence>
<dbReference type="EMBL" id="LT838272">
    <property type="protein sequence ID" value="SMB97967.1"/>
    <property type="molecule type" value="Genomic_DNA"/>
</dbReference>
<evidence type="ECO:0000313" key="7">
    <source>
        <dbReference type="Proteomes" id="UP000192569"/>
    </source>
</evidence>
<evidence type="ECO:0000259" key="5">
    <source>
        <dbReference type="Pfam" id="PF04586"/>
    </source>
</evidence>
<dbReference type="GO" id="GO:0006508">
    <property type="term" value="P:proteolysis"/>
    <property type="evidence" value="ECO:0007669"/>
    <property type="project" value="UniProtKB-KW"/>
</dbReference>
<dbReference type="RefSeq" id="WP_084665626.1">
    <property type="nucleotide sequence ID" value="NZ_LT838272.1"/>
</dbReference>
<evidence type="ECO:0000256" key="3">
    <source>
        <dbReference type="ARBA" id="ARBA00022801"/>
    </source>
</evidence>
<feature type="domain" description="Prohead serine protease" evidence="5">
    <location>
        <begin position="54"/>
        <end position="152"/>
    </location>
</feature>
<dbReference type="GO" id="GO:0008233">
    <property type="term" value="F:peptidase activity"/>
    <property type="evidence" value="ECO:0007669"/>
    <property type="project" value="UniProtKB-KW"/>
</dbReference>
<keyword evidence="2 6" id="KW-0645">Protease</keyword>
<dbReference type="Pfam" id="PF04586">
    <property type="entry name" value="Peptidase_S78"/>
    <property type="match status" value="1"/>
</dbReference>